<dbReference type="EMBL" id="AGNL01001081">
    <property type="protein sequence ID" value="EJK77279.1"/>
    <property type="molecule type" value="Genomic_DNA"/>
</dbReference>
<organism evidence="2 3">
    <name type="scientific">Thalassiosira oceanica</name>
    <name type="common">Marine diatom</name>
    <dbReference type="NCBI Taxonomy" id="159749"/>
    <lineage>
        <taxon>Eukaryota</taxon>
        <taxon>Sar</taxon>
        <taxon>Stramenopiles</taxon>
        <taxon>Ochrophyta</taxon>
        <taxon>Bacillariophyta</taxon>
        <taxon>Coscinodiscophyceae</taxon>
        <taxon>Thalassiosirophycidae</taxon>
        <taxon>Thalassiosirales</taxon>
        <taxon>Thalassiosiraceae</taxon>
        <taxon>Thalassiosira</taxon>
    </lineage>
</organism>
<accession>K0TJG9</accession>
<dbReference type="OrthoDB" id="47762at2759"/>
<feature type="region of interest" description="Disordered" evidence="1">
    <location>
        <begin position="110"/>
        <end position="132"/>
    </location>
</feature>
<evidence type="ECO:0000313" key="3">
    <source>
        <dbReference type="Proteomes" id="UP000266841"/>
    </source>
</evidence>
<name>K0TJG9_THAOC</name>
<reference evidence="2 3" key="1">
    <citation type="journal article" date="2012" name="Genome Biol.">
        <title>Genome and low-iron response of an oceanic diatom adapted to chronic iron limitation.</title>
        <authorList>
            <person name="Lommer M."/>
            <person name="Specht M."/>
            <person name="Roy A.S."/>
            <person name="Kraemer L."/>
            <person name="Andreson R."/>
            <person name="Gutowska M.A."/>
            <person name="Wolf J."/>
            <person name="Bergner S.V."/>
            <person name="Schilhabel M.B."/>
            <person name="Klostermeier U.C."/>
            <person name="Beiko R.G."/>
            <person name="Rosenstiel P."/>
            <person name="Hippler M."/>
            <person name="Laroche J."/>
        </authorList>
    </citation>
    <scope>NUCLEOTIDE SEQUENCE [LARGE SCALE GENOMIC DNA]</scope>
    <source>
        <strain evidence="2 3">CCMP1005</strain>
    </source>
</reference>
<dbReference type="AlphaFoldDB" id="K0TJG9"/>
<sequence>AVAVEESPEVVDVSWRKEGHKLIGKTVLLKSPDGESAQSSIKGIVIGWISESDKDSKGNPEFVSEFTDMPADLFHVEFDDFVKDLEEREMVVLEDDDKVSLGETLSPYKRGEQAASNLQPDGELGENSTSSAEEVLKNVESARVANIGKGSKQYTLGQIENQCGHSGFDECHCYIRRLQFHREEKTYVCSPTPNMTIVALPHGLHAFRAKSSSVRLLCIGHTAVTLYLRRKCNRMVNGETCSIPSGTDFFIRNVTQGTTAIVSIDRGNVISRGGGRGGGGGGLTGVT</sequence>
<comment type="caution">
    <text evidence="2">The sequence shown here is derived from an EMBL/GenBank/DDBJ whole genome shotgun (WGS) entry which is preliminary data.</text>
</comment>
<evidence type="ECO:0000256" key="1">
    <source>
        <dbReference type="SAM" id="MobiDB-lite"/>
    </source>
</evidence>
<gene>
    <name evidence="2" type="ORF">THAOC_00898</name>
</gene>
<evidence type="ECO:0000313" key="2">
    <source>
        <dbReference type="EMBL" id="EJK77279.1"/>
    </source>
</evidence>
<dbReference type="Proteomes" id="UP000266841">
    <property type="component" value="Unassembled WGS sequence"/>
</dbReference>
<feature type="non-terminal residue" evidence="2">
    <location>
        <position position="1"/>
    </location>
</feature>
<protein>
    <submittedName>
        <fullName evidence="2">Uncharacterized protein</fullName>
    </submittedName>
</protein>
<keyword evidence="3" id="KW-1185">Reference proteome</keyword>
<proteinExistence type="predicted"/>